<dbReference type="PRINTS" id="PR00119">
    <property type="entry name" value="CATATPASE"/>
</dbReference>
<evidence type="ECO:0000256" key="8">
    <source>
        <dbReference type="ARBA" id="ARBA00022824"/>
    </source>
</evidence>
<dbReference type="Pfam" id="PF23143">
    <property type="entry name" value="2TM_P5A-ATPase"/>
    <property type="match status" value="1"/>
</dbReference>
<dbReference type="GO" id="GO:0046872">
    <property type="term" value="F:metal ion binding"/>
    <property type="evidence" value="ECO:0007669"/>
    <property type="project" value="UniProtKB-KW"/>
</dbReference>
<dbReference type="GO" id="GO:0005524">
    <property type="term" value="F:ATP binding"/>
    <property type="evidence" value="ECO:0007669"/>
    <property type="project" value="UniProtKB-KW"/>
</dbReference>
<dbReference type="InterPro" id="IPR047820">
    <property type="entry name" value="P5A-type_ATPase"/>
</dbReference>
<gene>
    <name evidence="19" type="ORF">QR680_002818</name>
</gene>
<dbReference type="InterPro" id="IPR008250">
    <property type="entry name" value="ATPase_P-typ_transduc_dom_A_sf"/>
</dbReference>
<evidence type="ECO:0000256" key="16">
    <source>
        <dbReference type="SAM" id="Phobius"/>
    </source>
</evidence>
<name>A0AA39H471_9BILA</name>
<dbReference type="SUPFAM" id="SSF56784">
    <property type="entry name" value="HAD-like"/>
    <property type="match status" value="1"/>
</dbReference>
<keyword evidence="13 16" id="KW-0472">Membrane</keyword>
<feature type="region of interest" description="Disordered" evidence="15">
    <location>
        <begin position="59"/>
        <end position="95"/>
    </location>
</feature>
<keyword evidence="9" id="KW-0067">ATP-binding</keyword>
<dbReference type="SFLD" id="SFLDS00003">
    <property type="entry name" value="Haloacid_Dehalogenase"/>
    <property type="match status" value="1"/>
</dbReference>
<evidence type="ECO:0000256" key="2">
    <source>
        <dbReference type="ARBA" id="ARBA00006000"/>
    </source>
</evidence>
<feature type="transmembrane region" description="Helical" evidence="16">
    <location>
        <begin position="1318"/>
        <end position="1337"/>
    </location>
</feature>
<feature type="transmembrane region" description="Helical" evidence="16">
    <location>
        <begin position="1239"/>
        <end position="1260"/>
    </location>
</feature>
<dbReference type="SUPFAM" id="SSF81665">
    <property type="entry name" value="Calcium ATPase, transmembrane domain M"/>
    <property type="match status" value="1"/>
</dbReference>
<accession>A0AA39H471</accession>
<feature type="region of interest" description="Disordered" evidence="15">
    <location>
        <begin position="116"/>
        <end position="165"/>
    </location>
</feature>
<dbReference type="InterPro" id="IPR059000">
    <property type="entry name" value="ATPase_P-type_domA"/>
</dbReference>
<dbReference type="InterPro" id="IPR044492">
    <property type="entry name" value="P_typ_ATPase_HD_dom"/>
</dbReference>
<dbReference type="FunFam" id="2.70.150.10:FF:000015">
    <property type="entry name" value="Cation-transporting ATPase"/>
    <property type="match status" value="1"/>
</dbReference>
<dbReference type="InterPro" id="IPR057255">
    <property type="entry name" value="2TM_P5A-ATPase"/>
</dbReference>
<dbReference type="PANTHER" id="PTHR45630">
    <property type="entry name" value="CATION-TRANSPORTING ATPASE-RELATED"/>
    <property type="match status" value="1"/>
</dbReference>
<reference evidence="19" key="1">
    <citation type="submission" date="2023-06" db="EMBL/GenBank/DDBJ databases">
        <title>Genomic analysis of the entomopathogenic nematode Steinernema hermaphroditum.</title>
        <authorList>
            <person name="Schwarz E.M."/>
            <person name="Heppert J.K."/>
            <person name="Baniya A."/>
            <person name="Schwartz H.T."/>
            <person name="Tan C.-H."/>
            <person name="Antoshechkin I."/>
            <person name="Sternberg P.W."/>
            <person name="Goodrich-Blair H."/>
            <person name="Dillman A.R."/>
        </authorList>
    </citation>
    <scope>NUCLEOTIDE SEQUENCE</scope>
    <source>
        <strain evidence="19">PS9179</strain>
        <tissue evidence="19">Whole animal</tissue>
    </source>
</reference>
<feature type="transmembrane region" description="Helical" evidence="16">
    <location>
        <begin position="227"/>
        <end position="247"/>
    </location>
</feature>
<evidence type="ECO:0000259" key="17">
    <source>
        <dbReference type="Pfam" id="PF00122"/>
    </source>
</evidence>
<protein>
    <recommendedName>
        <fullName evidence="21">Cation-transporting ATPase</fullName>
    </recommendedName>
</protein>
<evidence type="ECO:0000256" key="4">
    <source>
        <dbReference type="ARBA" id="ARBA00022553"/>
    </source>
</evidence>
<keyword evidence="8" id="KW-0256">Endoplasmic reticulum</keyword>
<dbReference type="InterPro" id="IPR006544">
    <property type="entry name" value="P-type_TPase_V"/>
</dbReference>
<keyword evidence="5 16" id="KW-0812">Transmembrane</keyword>
<dbReference type="GO" id="GO:0015662">
    <property type="term" value="F:P-type ion transporter activity"/>
    <property type="evidence" value="ECO:0007669"/>
    <property type="project" value="TreeGrafter"/>
</dbReference>
<dbReference type="CDD" id="cd07543">
    <property type="entry name" value="P-type_ATPase_cation"/>
    <property type="match status" value="1"/>
</dbReference>
<keyword evidence="10" id="KW-0460">Magnesium</keyword>
<dbReference type="InterPro" id="IPR001757">
    <property type="entry name" value="P_typ_ATPase"/>
</dbReference>
<evidence type="ECO:0000313" key="19">
    <source>
        <dbReference type="EMBL" id="KAK0398935.1"/>
    </source>
</evidence>
<dbReference type="GO" id="GO:0005789">
    <property type="term" value="C:endoplasmic reticulum membrane"/>
    <property type="evidence" value="ECO:0007669"/>
    <property type="project" value="UniProtKB-SubCell"/>
</dbReference>
<feature type="transmembrane region" description="Helical" evidence="16">
    <location>
        <begin position="602"/>
        <end position="621"/>
    </location>
</feature>
<dbReference type="GO" id="GO:0019829">
    <property type="term" value="F:ATPase-coupled monoatomic cation transmembrane transporter activity"/>
    <property type="evidence" value="ECO:0007669"/>
    <property type="project" value="TreeGrafter"/>
</dbReference>
<dbReference type="NCBIfam" id="TIGR01657">
    <property type="entry name" value="P-ATPase-V"/>
    <property type="match status" value="1"/>
</dbReference>
<evidence type="ECO:0000256" key="1">
    <source>
        <dbReference type="ARBA" id="ARBA00004477"/>
    </source>
</evidence>
<dbReference type="Gene3D" id="3.40.50.1000">
    <property type="entry name" value="HAD superfamily/HAD-like"/>
    <property type="match status" value="1"/>
</dbReference>
<evidence type="ECO:0000256" key="12">
    <source>
        <dbReference type="ARBA" id="ARBA00022989"/>
    </source>
</evidence>
<keyword evidence="6" id="KW-0479">Metal-binding</keyword>
<comment type="similarity">
    <text evidence="2">Belongs to the cation transport ATPase (P-type) (TC 3.A.3) family. Type V subfamily.</text>
</comment>
<keyword evidence="3" id="KW-0813">Transport</keyword>
<dbReference type="EMBL" id="JAUCMV010000005">
    <property type="protein sequence ID" value="KAK0398935.1"/>
    <property type="molecule type" value="Genomic_DNA"/>
</dbReference>
<feature type="transmembrane region" description="Helical" evidence="16">
    <location>
        <begin position="259"/>
        <end position="280"/>
    </location>
</feature>
<sequence>MFNRQFEVVPIPGREVVQRNFANLLKNGHEVGKKKYSSGKITLNDRFTLMYHGFKLREVEPEAPSSSDSDSETEHDTSLESKSSGIEIIDLQEVEEREPMPSIGKHFVRVFIDDGKEQTEEGEEKVEEKTSENSSSEAAPKKRKRVRRGKNTRANKAAAKKADNNGKNVVDDAAKAVERLSLEGGFRVGTTLEWKLMVMCHLSLELAVMTIDSLVESVVTYQLRPLWAHAYSGPFFILYAIWFYLWVSMGMEENWELGCIIMAGIGVFQVLTVLFCHWFVRIRSLLTCSHVPDATQATLARVTPTPNNGWAEIVPLRRTKLKDGEVKLWFEFQKVHYTFDADKKTFRSFEFDVNRPMKYFQESKGLETDEVVEDTKLELGDNLMEMVIPQFMELFKERATAPFFVFQVFCVGLWCLEDMWYYSVFTLFMLMTFEATLVKQQMRNMSEIRNMGNKPYLIQCYRNKRWNKIKSSELLCGDIISIGRSSDDRGVPCDLLLLRGPCIVDESMLTGESVPQMKEPIEEVEADKYFNLETDGRLHVIFGGTKVVQHTPPPKQESGMKAPDNGCICMVIRTGFNTSQGRLLRTIMFGVKRVTANNLETFCFILFLLIFAIAASAYLWIKGSEDPTRSKYKLFLECSLILTSVIPPELPIELSLAVNNSLMALQKLGVFCTEPFRIPFAGKIDVCCFDKTGTLTTDNLVVEGIAGCTNGDDSTELIRSPTDLDINTVQVLATCHSLVKFDEELVGDPLEKASLAWIDWILSRNDTVVPKKAKMGALKIFHRYHFSSAMKRMTVIAGYIPPGSQDTRHIVTVKGAPETLRDMYATLPEGYEETYRKLTRQGARVLALGIKEVGSLTHNEIREKQREDFENGLTFAGFVVISCPLKPDTKAMIKEIVDSSHKVVMITGDNPLTACHVASVLRFTKKGRAILILDEPEHEGDEWAWKSADDSIVEPLKTTVTKQFLNQYDFCITGAAFKYLMTPEYRPLLRRVLLSIRVFARMAPKQKEDVINQMKALGKVTLMCGDGTNDVGALKHANVGVALLSHPYDALKEEEKRKAEEEKKQQLALQAQMQRNTEIADAPNALQKRHNNASAARRGDAPAGARARPNAANSAAARKLEELMKEMEEEEKAQVVRLGDASIAAPFTSKYTSIQSICHVIKQGRCTLVTTLQMFKILALNALILAYSQSVLYLDGIKFSDTQATVQGLLLAACFLFISRSRPLKSLSKQRPMPNIFNVYTLLTVTLQFVIHFGCLLYIVQQAHLADPREGKIDLEAKFSPNLLNSCVYVMAMALQVATFAVNYRGRPFMESLAENKPMLYSVLFSGGAVFMLASGASPDMTAQFELVELPTEMRNILLSCVTIDLVACYVIDRVLCFIFGDMRA</sequence>
<comment type="caution">
    <text evidence="19">The sequence shown here is derived from an EMBL/GenBank/DDBJ whole genome shotgun (WGS) entry which is preliminary data.</text>
</comment>
<feature type="compositionally biased region" description="Low complexity" evidence="15">
    <location>
        <begin position="1093"/>
        <end position="1115"/>
    </location>
</feature>
<keyword evidence="4" id="KW-0597">Phosphoprotein</keyword>
<keyword evidence="7" id="KW-0547">Nucleotide-binding</keyword>
<comment type="subcellular location">
    <subcellularLocation>
        <location evidence="1">Endoplasmic reticulum membrane</location>
        <topology evidence="1">Multi-pass membrane protein</topology>
    </subcellularLocation>
</comment>
<feature type="coiled-coil region" evidence="14">
    <location>
        <begin position="1050"/>
        <end position="1077"/>
    </location>
</feature>
<evidence type="ECO:0000256" key="14">
    <source>
        <dbReference type="SAM" id="Coils"/>
    </source>
</evidence>
<dbReference type="InterPro" id="IPR023298">
    <property type="entry name" value="ATPase_P-typ_TM_dom_sf"/>
</dbReference>
<dbReference type="InterPro" id="IPR023299">
    <property type="entry name" value="ATPase_P-typ_cyto_dom_N"/>
</dbReference>
<dbReference type="NCBIfam" id="TIGR01494">
    <property type="entry name" value="ATPase_P-type"/>
    <property type="match status" value="2"/>
</dbReference>
<evidence type="ECO:0008006" key="21">
    <source>
        <dbReference type="Google" id="ProtNLM"/>
    </source>
</evidence>
<keyword evidence="11" id="KW-1278">Translocase</keyword>
<dbReference type="InterPro" id="IPR023214">
    <property type="entry name" value="HAD_sf"/>
</dbReference>
<evidence type="ECO:0000256" key="10">
    <source>
        <dbReference type="ARBA" id="ARBA00022842"/>
    </source>
</evidence>
<dbReference type="FunFam" id="3.40.50.1000:FF:000056">
    <property type="entry name" value="Cation-transporting ATPase"/>
    <property type="match status" value="1"/>
</dbReference>
<feature type="domain" description="P5A-ATPase transmembrane helical hairpin" evidence="18">
    <location>
        <begin position="224"/>
        <end position="291"/>
    </location>
</feature>
<keyword evidence="12 16" id="KW-1133">Transmembrane helix</keyword>
<feature type="domain" description="P-type ATPase A" evidence="17">
    <location>
        <begin position="459"/>
        <end position="585"/>
    </location>
</feature>
<evidence type="ECO:0000256" key="5">
    <source>
        <dbReference type="ARBA" id="ARBA00022692"/>
    </source>
</evidence>
<dbReference type="Proteomes" id="UP001175271">
    <property type="component" value="Unassembled WGS sequence"/>
</dbReference>
<evidence type="ECO:0000256" key="7">
    <source>
        <dbReference type="ARBA" id="ARBA00022741"/>
    </source>
</evidence>
<evidence type="ECO:0000313" key="20">
    <source>
        <dbReference type="Proteomes" id="UP001175271"/>
    </source>
</evidence>
<evidence type="ECO:0000256" key="9">
    <source>
        <dbReference type="ARBA" id="ARBA00022840"/>
    </source>
</evidence>
<dbReference type="PANTHER" id="PTHR45630:SF7">
    <property type="entry name" value="ENDOPLASMIC RETICULUM TRANSMEMBRANE HELIX TRANSLOCASE"/>
    <property type="match status" value="1"/>
</dbReference>
<dbReference type="SUPFAM" id="SSF81660">
    <property type="entry name" value="Metal cation-transporting ATPase, ATP-binding domain N"/>
    <property type="match status" value="1"/>
</dbReference>
<feature type="transmembrane region" description="Helical" evidence="16">
    <location>
        <begin position="1288"/>
        <end position="1306"/>
    </location>
</feature>
<dbReference type="GO" id="GO:0006874">
    <property type="term" value="P:intracellular calcium ion homeostasis"/>
    <property type="evidence" value="ECO:0007669"/>
    <property type="project" value="TreeGrafter"/>
</dbReference>
<evidence type="ECO:0000256" key="6">
    <source>
        <dbReference type="ARBA" id="ARBA00022723"/>
    </source>
</evidence>
<dbReference type="SUPFAM" id="SSF81653">
    <property type="entry name" value="Calcium ATPase, transduction domain A"/>
    <property type="match status" value="1"/>
</dbReference>
<dbReference type="Gene3D" id="3.40.1110.10">
    <property type="entry name" value="Calcium-transporting ATPase, cytoplasmic domain N"/>
    <property type="match status" value="1"/>
</dbReference>
<feature type="transmembrane region" description="Helical" evidence="16">
    <location>
        <begin position="419"/>
        <end position="438"/>
    </location>
</feature>
<evidence type="ECO:0000256" key="15">
    <source>
        <dbReference type="SAM" id="MobiDB-lite"/>
    </source>
</evidence>
<evidence type="ECO:0000256" key="13">
    <source>
        <dbReference type="ARBA" id="ARBA00023136"/>
    </source>
</evidence>
<proteinExistence type="inferred from homology"/>
<dbReference type="SFLD" id="SFLDF00027">
    <property type="entry name" value="p-type_atpase"/>
    <property type="match status" value="1"/>
</dbReference>
<dbReference type="FunFam" id="3.40.1110.10:FF:000098">
    <property type="entry name" value="Cation-transporting ATPase"/>
    <property type="match status" value="1"/>
</dbReference>
<evidence type="ECO:0000256" key="11">
    <source>
        <dbReference type="ARBA" id="ARBA00022967"/>
    </source>
</evidence>
<dbReference type="SFLD" id="SFLDG00002">
    <property type="entry name" value="C1.7:_P-type_atpase_like"/>
    <property type="match status" value="1"/>
</dbReference>
<dbReference type="InterPro" id="IPR018303">
    <property type="entry name" value="ATPase_P-typ_P_site"/>
</dbReference>
<dbReference type="PROSITE" id="PS00154">
    <property type="entry name" value="ATPASE_E1_E2"/>
    <property type="match status" value="1"/>
</dbReference>
<feature type="region of interest" description="Disordered" evidence="15">
    <location>
        <begin position="1079"/>
        <end position="1115"/>
    </location>
</feature>
<evidence type="ECO:0000256" key="3">
    <source>
        <dbReference type="ARBA" id="ARBA00022448"/>
    </source>
</evidence>
<dbReference type="InterPro" id="IPR036412">
    <property type="entry name" value="HAD-like_sf"/>
</dbReference>
<organism evidence="19 20">
    <name type="scientific">Steinernema hermaphroditum</name>
    <dbReference type="NCBI Taxonomy" id="289476"/>
    <lineage>
        <taxon>Eukaryota</taxon>
        <taxon>Metazoa</taxon>
        <taxon>Ecdysozoa</taxon>
        <taxon>Nematoda</taxon>
        <taxon>Chromadorea</taxon>
        <taxon>Rhabditida</taxon>
        <taxon>Tylenchina</taxon>
        <taxon>Panagrolaimomorpha</taxon>
        <taxon>Strongyloidoidea</taxon>
        <taxon>Steinernematidae</taxon>
        <taxon>Steinernema</taxon>
    </lineage>
</organism>
<feature type="compositionally biased region" description="Basic residues" evidence="15">
    <location>
        <begin position="141"/>
        <end position="153"/>
    </location>
</feature>
<evidence type="ECO:0000259" key="18">
    <source>
        <dbReference type="Pfam" id="PF23143"/>
    </source>
</evidence>
<keyword evidence="20" id="KW-1185">Reference proteome</keyword>
<dbReference type="Pfam" id="PF00122">
    <property type="entry name" value="E1-E2_ATPase"/>
    <property type="match status" value="1"/>
</dbReference>
<dbReference type="GO" id="GO:0016887">
    <property type="term" value="F:ATP hydrolysis activity"/>
    <property type="evidence" value="ECO:0007669"/>
    <property type="project" value="InterPro"/>
</dbReference>
<dbReference type="Gene3D" id="2.70.150.10">
    <property type="entry name" value="Calcium-transporting ATPase, cytoplasmic transduction domain A"/>
    <property type="match status" value="1"/>
</dbReference>
<keyword evidence="14" id="KW-0175">Coiled coil</keyword>
<dbReference type="Pfam" id="PF13246">
    <property type="entry name" value="Cation_ATPase"/>
    <property type="match status" value="1"/>
</dbReference>